<dbReference type="GO" id="GO:0008168">
    <property type="term" value="F:methyltransferase activity"/>
    <property type="evidence" value="ECO:0007669"/>
    <property type="project" value="TreeGrafter"/>
</dbReference>
<dbReference type="SUPFAM" id="SSF53335">
    <property type="entry name" value="S-adenosyl-L-methionine-dependent methyltransferases"/>
    <property type="match status" value="1"/>
</dbReference>
<comment type="caution">
    <text evidence="3">The sequence shown here is derived from an EMBL/GenBank/DDBJ whole genome shotgun (WGS) entry which is preliminary data.</text>
</comment>
<accession>A0A8H5NND4</accession>
<dbReference type="OrthoDB" id="2013972at2759"/>
<dbReference type="PANTHER" id="PTHR43591">
    <property type="entry name" value="METHYLTRANSFERASE"/>
    <property type="match status" value="1"/>
</dbReference>
<dbReference type="EMBL" id="JAAOAQ010000019">
    <property type="protein sequence ID" value="KAF5571058.1"/>
    <property type="molecule type" value="Genomic_DNA"/>
</dbReference>
<organism evidence="3 4">
    <name type="scientific">Fusarium phyllophilum</name>
    <dbReference type="NCBI Taxonomy" id="47803"/>
    <lineage>
        <taxon>Eukaryota</taxon>
        <taxon>Fungi</taxon>
        <taxon>Dikarya</taxon>
        <taxon>Ascomycota</taxon>
        <taxon>Pezizomycotina</taxon>
        <taxon>Sordariomycetes</taxon>
        <taxon>Hypocreomycetidae</taxon>
        <taxon>Hypocreales</taxon>
        <taxon>Nectriaceae</taxon>
        <taxon>Fusarium</taxon>
        <taxon>Fusarium fujikuroi species complex</taxon>
    </lineage>
</organism>
<comment type="similarity">
    <text evidence="1">Belongs to the methyltransferase superfamily. LaeA methyltransferase family.</text>
</comment>
<proteinExistence type="inferred from homology"/>
<dbReference type="AlphaFoldDB" id="A0A8H5NND4"/>
<evidence type="ECO:0000313" key="3">
    <source>
        <dbReference type="EMBL" id="KAF5571058.1"/>
    </source>
</evidence>
<dbReference type="CDD" id="cd02440">
    <property type="entry name" value="AdoMet_MTases"/>
    <property type="match status" value="1"/>
</dbReference>
<gene>
    <name evidence="3" type="ORF">FPHYL_717</name>
</gene>
<evidence type="ECO:0000313" key="4">
    <source>
        <dbReference type="Proteomes" id="UP000582016"/>
    </source>
</evidence>
<dbReference type="InterPro" id="IPR029063">
    <property type="entry name" value="SAM-dependent_MTases_sf"/>
</dbReference>
<dbReference type="PANTHER" id="PTHR43591:SF10">
    <property type="entry name" value="ABC TRANSMEMBRANE TYPE-1 DOMAIN-CONTAINING PROTEIN-RELATED"/>
    <property type="match status" value="1"/>
</dbReference>
<dbReference type="Pfam" id="PF13489">
    <property type="entry name" value="Methyltransf_23"/>
    <property type="match status" value="1"/>
</dbReference>
<feature type="region of interest" description="Disordered" evidence="2">
    <location>
        <begin position="502"/>
        <end position="548"/>
    </location>
</feature>
<dbReference type="Gene3D" id="3.40.50.150">
    <property type="entry name" value="Vaccinia Virus protein VP39"/>
    <property type="match status" value="1"/>
</dbReference>
<evidence type="ECO:0000256" key="1">
    <source>
        <dbReference type="ARBA" id="ARBA00038158"/>
    </source>
</evidence>
<dbReference type="Proteomes" id="UP000582016">
    <property type="component" value="Unassembled WGS sequence"/>
</dbReference>
<protein>
    <submittedName>
        <fullName evidence="3">mRNA 3 end-processing YTH1</fullName>
    </submittedName>
</protein>
<feature type="region of interest" description="Disordered" evidence="2">
    <location>
        <begin position="269"/>
        <end position="306"/>
    </location>
</feature>
<reference evidence="3 4" key="1">
    <citation type="submission" date="2020-05" db="EMBL/GenBank/DDBJ databases">
        <title>Identification and distribution of gene clusters putatively required for synthesis of sphingolipid metabolism inhibitors in phylogenetically diverse species of the filamentous fungus Fusarium.</title>
        <authorList>
            <person name="Kim H.-S."/>
            <person name="Busman M."/>
            <person name="Brown D.W."/>
            <person name="Divon H."/>
            <person name="Uhlig S."/>
            <person name="Proctor R.H."/>
        </authorList>
    </citation>
    <scope>NUCLEOTIDE SEQUENCE [LARGE SCALE GENOMIC DNA]</scope>
    <source>
        <strain evidence="3 4">NRRL 13617</strain>
    </source>
</reference>
<keyword evidence="4" id="KW-1185">Reference proteome</keyword>
<evidence type="ECO:0000256" key="2">
    <source>
        <dbReference type="SAM" id="MobiDB-lite"/>
    </source>
</evidence>
<feature type="compositionally biased region" description="Polar residues" evidence="2">
    <location>
        <begin position="269"/>
        <end position="279"/>
    </location>
</feature>
<feature type="compositionally biased region" description="Acidic residues" evidence="2">
    <location>
        <begin position="285"/>
        <end position="298"/>
    </location>
</feature>
<name>A0A8H5NND4_9HYPO</name>
<sequence length="849" mass="95208">MNATATATRLHTMSIPQQYQVPTSDEPLILPFEKTNFSKPRLCRSICFSAKNIWYSNNHCDGDDQYDSIFVRARETKTFLMPELNRIWATASFWAWDPFGKTSVADASLTVELRMAGYPKDENGVKIIALYPTIWLRTADKVVRASDPWKEIEAIVRRLRLDSPQNAKIYVEGGGRISDDSVSVAKEYLTFDKGITFRSGEALYIHVLAKPERSSACGLLCLITIIKDEVVLEQNISRIGGLLTYMLPRQAVTSGHVMTRYFLKFPTRHPSSNASTEHPNSPEREEIEESDNELVENYDSDHDPEQSLGYVNVTGLTDWLSVTPSDTINFIVQISKGTAQTSEWGIDTSRPIPADFALLSDIADWDRDNYYVDPPAQEIRSNTPKRVRKWVSGYTKDESLKAGEVLIVVDEESYSLVASLQPARIPLIIGGSTLWTRKIHLKAPLAPGTSGSWVVDRNTGALCGSIIVVYDGEPFALMITAEALFSDIKAYSSMTMDDSKFPAVSEPLRSEEQDSQPARGKHIPEQLSLEAGSITDDQESDASWSPRVSCTTSLTSSIFVSVVINGRTYQGAEAQYWAPKDQLSLDMMEILYYATFLALDSKLYLAPLERGHVSNVLDIGTGTGFWAIDFADDFPEANVTGTDIAPIQPSFVPPNLHFEIDDFTKEWIFEAERDFIHMRFLGGSVSDWRYLYENAYRTMKPGGWIETHEFNPVFHSQNESIVDGSAIAKWGTIFEEGCKRRGTSFIPLPSDVQAKHLEAVGFVDIQSRIIKVPIGSWPKERNLKNIGGLAKMSITGDIQGWVGFMTHICEWKNSDIEDYCVQLSKELASTTAQLFYYQQVVWGRKPEDS</sequence>